<sequence>MHPTVWTLNDNNQPITLQAQKLTLFQQCKIIECTASNDLNYLLFFYKDQFLTVQPLVKFDGASFLGQVKQFGSHIQTPNPLFSKLLSPTTTISVTPITQLLRKIKINFTIEESVLIFSYFDSYLTVLELENLLKDCFFTHRRDGKILGAYRLAEILFSRGYKQNWLLSTSQHPDYSSASKHFQAPLSSLLASDPIYVEQTCFLDLENHYDLLIHLYKQQNRHLDLMIISITNWLKQPKALNYPNLIQTLSTYLNEDELLQCLQSLLPTVSPKSSLHQDVYQRLITKQDFKAAVDLLLAYSIQLSEKETLKLPDLFEKVSLSTLNLPIDVTSKRLFRLFKHHPIHLEKILLTELPLLLKEQSLTQLQTWLQEIPYSQELPIVQKINEMVKLKENPDCQLELGTHYFDLQQYEQAIECFCWDMELNPNRTEPVQWLAKTYFKLGKHEEGESYQQLLKHK</sequence>
<evidence type="ECO:0000256" key="1">
    <source>
        <dbReference type="PROSITE-ProRule" id="PRU00339"/>
    </source>
</evidence>
<dbReference type="OrthoDB" id="2676051at2"/>
<keyword evidence="1" id="KW-0802">TPR repeat</keyword>
<accession>W4QTV6</accession>
<gene>
    <name evidence="2" type="ORF">JCM9157_1842</name>
</gene>
<evidence type="ECO:0000313" key="3">
    <source>
        <dbReference type="Proteomes" id="UP000018896"/>
    </source>
</evidence>
<keyword evidence="3" id="KW-1185">Reference proteome</keyword>
<reference evidence="2 3" key="1">
    <citation type="journal article" date="2014" name="Genome Announc.">
        <title>Draft Genome Sequences of Three Alkaliphilic Bacillus Strains, Bacillus wakoensis JCM 9140T, Bacillus akibai JCM 9157T, and Bacillus hemicellulosilyticus JCM 9152T.</title>
        <authorList>
            <person name="Yuki M."/>
            <person name="Oshima K."/>
            <person name="Suda W."/>
            <person name="Oshida Y."/>
            <person name="Kitamura K."/>
            <person name="Iida T."/>
            <person name="Hattori M."/>
            <person name="Ohkuma M."/>
        </authorList>
    </citation>
    <scope>NUCLEOTIDE SEQUENCE [LARGE SCALE GENOMIC DNA]</scope>
    <source>
        <strain evidence="2 3">JCM 9157</strain>
    </source>
</reference>
<dbReference type="eggNOG" id="COG3071">
    <property type="taxonomic scope" value="Bacteria"/>
</dbReference>
<dbReference type="InterPro" id="IPR019734">
    <property type="entry name" value="TPR_rpt"/>
</dbReference>
<dbReference type="Gene3D" id="1.25.40.10">
    <property type="entry name" value="Tetratricopeptide repeat domain"/>
    <property type="match status" value="1"/>
</dbReference>
<dbReference type="PROSITE" id="PS50005">
    <property type="entry name" value="TPR"/>
    <property type="match status" value="1"/>
</dbReference>
<feature type="repeat" description="TPR" evidence="1">
    <location>
        <begin position="394"/>
        <end position="427"/>
    </location>
</feature>
<dbReference type="SUPFAM" id="SSF48452">
    <property type="entry name" value="TPR-like"/>
    <property type="match status" value="1"/>
</dbReference>
<dbReference type="STRING" id="1236973.JCM9157_1842"/>
<dbReference type="InterPro" id="IPR011990">
    <property type="entry name" value="TPR-like_helical_dom_sf"/>
</dbReference>
<organism evidence="2 3">
    <name type="scientific">Halalkalibacter akibai (strain ATCC 43226 / DSM 21942 / CIP 109018 / JCM 9157 / 1139)</name>
    <name type="common">Bacillus akibai</name>
    <dbReference type="NCBI Taxonomy" id="1236973"/>
    <lineage>
        <taxon>Bacteria</taxon>
        <taxon>Bacillati</taxon>
        <taxon>Bacillota</taxon>
        <taxon>Bacilli</taxon>
        <taxon>Bacillales</taxon>
        <taxon>Bacillaceae</taxon>
        <taxon>Halalkalibacter</taxon>
    </lineage>
</organism>
<proteinExistence type="predicted"/>
<dbReference type="Proteomes" id="UP000018896">
    <property type="component" value="Unassembled WGS sequence"/>
</dbReference>
<dbReference type="RefSeq" id="WP_035663812.1">
    <property type="nucleotide sequence ID" value="NZ_BAUV01000010.1"/>
</dbReference>
<name>W4QTV6_HALA3</name>
<protein>
    <submittedName>
        <fullName evidence="2">Uncharacterized protein</fullName>
    </submittedName>
</protein>
<evidence type="ECO:0000313" key="2">
    <source>
        <dbReference type="EMBL" id="GAE34764.1"/>
    </source>
</evidence>
<comment type="caution">
    <text evidence="2">The sequence shown here is derived from an EMBL/GenBank/DDBJ whole genome shotgun (WGS) entry which is preliminary data.</text>
</comment>
<dbReference type="EMBL" id="BAUV01000010">
    <property type="protein sequence ID" value="GAE34764.1"/>
    <property type="molecule type" value="Genomic_DNA"/>
</dbReference>
<dbReference type="AlphaFoldDB" id="W4QTV6"/>